<dbReference type="Proteomes" id="UP000000305">
    <property type="component" value="Unassembled WGS sequence"/>
</dbReference>
<dbReference type="HOGENOM" id="CLU_947522_0_0_1"/>
<feature type="signal peptide" evidence="1">
    <location>
        <begin position="1"/>
        <end position="23"/>
    </location>
</feature>
<organism evidence="2 3">
    <name type="scientific">Daphnia pulex</name>
    <name type="common">Water flea</name>
    <dbReference type="NCBI Taxonomy" id="6669"/>
    <lineage>
        <taxon>Eukaryota</taxon>
        <taxon>Metazoa</taxon>
        <taxon>Ecdysozoa</taxon>
        <taxon>Arthropoda</taxon>
        <taxon>Crustacea</taxon>
        <taxon>Branchiopoda</taxon>
        <taxon>Diplostraca</taxon>
        <taxon>Cladocera</taxon>
        <taxon>Anomopoda</taxon>
        <taxon>Daphniidae</taxon>
        <taxon>Daphnia</taxon>
    </lineage>
</organism>
<dbReference type="EMBL" id="GL732594">
    <property type="protein sequence ID" value="EFX72938.1"/>
    <property type="molecule type" value="Genomic_DNA"/>
</dbReference>
<evidence type="ECO:0000313" key="3">
    <source>
        <dbReference type="Proteomes" id="UP000000305"/>
    </source>
</evidence>
<proteinExistence type="predicted"/>
<accession>E9H5D2</accession>
<sequence>MLIIKQEMNVLIFLAATIAVAISHQQFHRMSPPRPTRGLVWLTPYSPYNKPVLANYQPIFDNHQDEIHEIPSKITPHSFRRKNRPSVSVTYLPLNEDLTFTAEEDDIQNNSEEDDGGYLDAEYPDIESRIKWFKGFNKNNNGGRFIYSSTINNPFYKTATFTITSTVTTLGSFVLCVPANNLAAVPAPACAGRKKRDIEDSADMNQFPIAPSETLKVIPTILPVSADGLQPTRESRVMSLASHSSIKKNNPNDLLKLVSSLEEVIQTSAELATIPSPEASQQQPFPRREERLFGGGYAASTTLTKYSFIGATVTSTVLLDPTGMNVAVCLPSGYVVC</sequence>
<dbReference type="AlphaFoldDB" id="E9H5D2"/>
<dbReference type="KEGG" id="dpx:DAPPUDRAFT_325719"/>
<dbReference type="InParanoid" id="E9H5D2"/>
<dbReference type="OrthoDB" id="6362207at2759"/>
<evidence type="ECO:0000313" key="2">
    <source>
        <dbReference type="EMBL" id="EFX72938.1"/>
    </source>
</evidence>
<name>E9H5D2_DAPPU</name>
<dbReference type="PhylomeDB" id="E9H5D2"/>
<keyword evidence="3" id="KW-1185">Reference proteome</keyword>
<keyword evidence="1" id="KW-0732">Signal</keyword>
<feature type="chain" id="PRO_5003237780" evidence="1">
    <location>
        <begin position="24"/>
        <end position="337"/>
    </location>
</feature>
<evidence type="ECO:0000256" key="1">
    <source>
        <dbReference type="SAM" id="SignalP"/>
    </source>
</evidence>
<reference evidence="2 3" key="1">
    <citation type="journal article" date="2011" name="Science">
        <title>The ecoresponsive genome of Daphnia pulex.</title>
        <authorList>
            <person name="Colbourne J.K."/>
            <person name="Pfrender M.E."/>
            <person name="Gilbert D."/>
            <person name="Thomas W.K."/>
            <person name="Tucker A."/>
            <person name="Oakley T.H."/>
            <person name="Tokishita S."/>
            <person name="Aerts A."/>
            <person name="Arnold G.J."/>
            <person name="Basu M.K."/>
            <person name="Bauer D.J."/>
            <person name="Caceres C.E."/>
            <person name="Carmel L."/>
            <person name="Casola C."/>
            <person name="Choi J.H."/>
            <person name="Detter J.C."/>
            <person name="Dong Q."/>
            <person name="Dusheyko S."/>
            <person name="Eads B.D."/>
            <person name="Frohlich T."/>
            <person name="Geiler-Samerotte K.A."/>
            <person name="Gerlach D."/>
            <person name="Hatcher P."/>
            <person name="Jogdeo S."/>
            <person name="Krijgsveld J."/>
            <person name="Kriventseva E.V."/>
            <person name="Kultz D."/>
            <person name="Laforsch C."/>
            <person name="Lindquist E."/>
            <person name="Lopez J."/>
            <person name="Manak J.R."/>
            <person name="Muller J."/>
            <person name="Pangilinan J."/>
            <person name="Patwardhan R.P."/>
            <person name="Pitluck S."/>
            <person name="Pritham E.J."/>
            <person name="Rechtsteiner A."/>
            <person name="Rho M."/>
            <person name="Rogozin I.B."/>
            <person name="Sakarya O."/>
            <person name="Salamov A."/>
            <person name="Schaack S."/>
            <person name="Shapiro H."/>
            <person name="Shiga Y."/>
            <person name="Skalitzky C."/>
            <person name="Smith Z."/>
            <person name="Souvorov A."/>
            <person name="Sung W."/>
            <person name="Tang Z."/>
            <person name="Tsuchiya D."/>
            <person name="Tu H."/>
            <person name="Vos H."/>
            <person name="Wang M."/>
            <person name="Wolf Y.I."/>
            <person name="Yamagata H."/>
            <person name="Yamada T."/>
            <person name="Ye Y."/>
            <person name="Shaw J.R."/>
            <person name="Andrews J."/>
            <person name="Crease T.J."/>
            <person name="Tang H."/>
            <person name="Lucas S.M."/>
            <person name="Robertson H.M."/>
            <person name="Bork P."/>
            <person name="Koonin E.V."/>
            <person name="Zdobnov E.M."/>
            <person name="Grigoriev I.V."/>
            <person name="Lynch M."/>
            <person name="Boore J.L."/>
        </authorList>
    </citation>
    <scope>NUCLEOTIDE SEQUENCE [LARGE SCALE GENOMIC DNA]</scope>
</reference>
<gene>
    <name evidence="2" type="ORF">DAPPUDRAFT_325719</name>
</gene>
<protein>
    <submittedName>
        <fullName evidence="2">Uncharacterized protein</fullName>
    </submittedName>
</protein>